<keyword evidence="2" id="KW-0032">Aminotransferase</keyword>
<dbReference type="EMBL" id="LSRX01000589">
    <property type="protein sequence ID" value="OLP93244.1"/>
    <property type="molecule type" value="Genomic_DNA"/>
</dbReference>
<evidence type="ECO:0000256" key="1">
    <source>
        <dbReference type="SAM" id="MobiDB-lite"/>
    </source>
</evidence>
<organism evidence="2 3">
    <name type="scientific">Symbiodinium microadriaticum</name>
    <name type="common">Dinoflagellate</name>
    <name type="synonym">Zooxanthella microadriatica</name>
    <dbReference type="NCBI Taxonomy" id="2951"/>
    <lineage>
        <taxon>Eukaryota</taxon>
        <taxon>Sar</taxon>
        <taxon>Alveolata</taxon>
        <taxon>Dinophyceae</taxon>
        <taxon>Suessiales</taxon>
        <taxon>Symbiodiniaceae</taxon>
        <taxon>Symbiodinium</taxon>
    </lineage>
</organism>
<feature type="region of interest" description="Disordered" evidence="1">
    <location>
        <begin position="377"/>
        <end position="402"/>
    </location>
</feature>
<gene>
    <name evidence="2" type="primary">ilvE</name>
    <name evidence="2" type="ORF">AK812_SmicGene24891</name>
</gene>
<dbReference type="InterPro" id="IPR043132">
    <property type="entry name" value="BCAT-like_C"/>
</dbReference>
<dbReference type="OrthoDB" id="59470at2759"/>
<dbReference type="InterPro" id="IPR036038">
    <property type="entry name" value="Aminotransferase-like"/>
</dbReference>
<reference evidence="2 3" key="1">
    <citation type="submission" date="2016-02" db="EMBL/GenBank/DDBJ databases">
        <title>Genome analysis of coral dinoflagellate symbionts highlights evolutionary adaptations to a symbiotic lifestyle.</title>
        <authorList>
            <person name="Aranda M."/>
            <person name="Li Y."/>
            <person name="Liew Y.J."/>
            <person name="Baumgarten S."/>
            <person name="Simakov O."/>
            <person name="Wilson M."/>
            <person name="Piel J."/>
            <person name="Ashoor H."/>
            <person name="Bougouffa S."/>
            <person name="Bajic V.B."/>
            <person name="Ryu T."/>
            <person name="Ravasi T."/>
            <person name="Bayer T."/>
            <person name="Micklem G."/>
            <person name="Kim H."/>
            <person name="Bhak J."/>
            <person name="Lajeunesse T.C."/>
            <person name="Voolstra C.R."/>
        </authorList>
    </citation>
    <scope>NUCLEOTIDE SEQUENCE [LARGE SCALE GENOMIC DNA]</scope>
    <source>
        <strain evidence="2 3">CCMP2467</strain>
    </source>
</reference>
<dbReference type="AlphaFoldDB" id="A0A1Q9DDE8"/>
<dbReference type="Proteomes" id="UP000186817">
    <property type="component" value="Unassembled WGS sequence"/>
</dbReference>
<dbReference type="GO" id="GO:0008483">
    <property type="term" value="F:transaminase activity"/>
    <property type="evidence" value="ECO:0007669"/>
    <property type="project" value="UniProtKB-KW"/>
</dbReference>
<dbReference type="SUPFAM" id="SSF56752">
    <property type="entry name" value="D-aminoacid aminotransferase-like PLP-dependent enzymes"/>
    <property type="match status" value="1"/>
</dbReference>
<dbReference type="PANTHER" id="PTHR47703">
    <property type="entry name" value="D-AMINOACID AMINOTRANSFERASE-LIKE PLP-DEPENDENT ENZYMES SUPERFAMILY PROTEIN"/>
    <property type="match status" value="1"/>
</dbReference>
<protein>
    <submittedName>
        <fullName evidence="2">Putative branched-chain-amino-acid aminotransferase</fullName>
    </submittedName>
</protein>
<comment type="caution">
    <text evidence="2">The sequence shown here is derived from an EMBL/GenBank/DDBJ whole genome shotgun (WGS) entry which is preliminary data.</text>
</comment>
<evidence type="ECO:0000313" key="3">
    <source>
        <dbReference type="Proteomes" id="UP000186817"/>
    </source>
</evidence>
<evidence type="ECO:0000313" key="2">
    <source>
        <dbReference type="EMBL" id="OLP93244.1"/>
    </source>
</evidence>
<dbReference type="InterPro" id="IPR001544">
    <property type="entry name" value="Aminotrans_IV"/>
</dbReference>
<dbReference type="PANTHER" id="PTHR47703:SF2">
    <property type="entry name" value="D-AMINOACID AMINOTRANSFERASE-LIKE PLP-DEPENDENT ENZYMES SUPERFAMILY PROTEIN"/>
    <property type="match status" value="1"/>
</dbReference>
<proteinExistence type="predicted"/>
<keyword evidence="3" id="KW-1185">Reference proteome</keyword>
<dbReference type="Gene3D" id="3.20.10.10">
    <property type="entry name" value="D-amino Acid Aminotransferase, subunit A, domain 2"/>
    <property type="match status" value="1"/>
</dbReference>
<keyword evidence="2" id="KW-0808">Transferase</keyword>
<name>A0A1Q9DDE8_SYMMI</name>
<dbReference type="Pfam" id="PF01063">
    <property type="entry name" value="Aminotran_4"/>
    <property type="match status" value="1"/>
</dbReference>
<accession>A0A1Q9DDE8</accession>
<sequence length="689" mass="75926">MSASADPIDTVLVRNADACAPWLTKHQLLHDYHGAYTTARTVGRRAIFEFSMHIQRMLETATAVLRRASELPEVPEAPAKALKFLEGGVQALRPELVRECLAALRYLDSQNQQPLMEYQVTMLLTCDTVGDHTPQRGFDVFTFVQPLPYVEPMVRVAAHPAERRNPTIKDVQWVQDRASLEELQREEAVNEVLMYDGSGEITEGLQTNFFAALADGSLQTAPEERVLAGTVRKVVLEVAREQGLTIRLECPRIAEAELWESCFICSTSRLVKPVRELVASGCTRQFPEVSLAHRIEELVLRAVQAHSEPLQPIFMMAGWLKLRRFVGEILGSDVGSGVKPRRRCGRSHPMYRVLVAALLCFQQAWAYAGTVSAGSALEGDTEEAEGAEGMPKVKDEGEEEPKEAIPAGELARMVLVTTEDEDSQTYEQAQESCQSLEKNGDSWHLCFKDEVERDWKEYMLKASGAYGFRAWLDERNFSEAGCIHNGRRTEANAEGPNWACGYQKDKKFNSLCCVDMADVSVRTAGNMNVQNFSQAEATCTAYRSHLCAQAEAESFVANLGLGSTWVAWGAKGCTLEAAKKNWTCGDASTQASQYDALCCLDQDPLKGLWPNHLGDIWSLQDRADCSNKLAIADGACEDFNGQLSACGSKLENRSGLLVHCAVDVSSSTCRPSAVRCLPDTCVGACSAVR</sequence>